<reference evidence="1" key="1">
    <citation type="submission" date="2023-05" db="EMBL/GenBank/DDBJ databases">
        <authorList>
            <person name="Huff M."/>
        </authorList>
    </citation>
    <scope>NUCLEOTIDE SEQUENCE</scope>
</reference>
<evidence type="ECO:0000313" key="1">
    <source>
        <dbReference type="EMBL" id="CAI9782277.1"/>
    </source>
</evidence>
<dbReference type="AlphaFoldDB" id="A0AAD2E816"/>
<dbReference type="EMBL" id="OU503053">
    <property type="protein sequence ID" value="CAI9782277.1"/>
    <property type="molecule type" value="Genomic_DNA"/>
</dbReference>
<sequence length="121" mass="14083">MAEASGSTTNGNNRDVVIERLTALVEIQSQQLNQYMQVTLAPRIYENVGERFRKLNPPIFDGTIEPMKAEEWVRTTENVFKYSRVPDTENVNCDAFMLRGSAGFWWDTMQSIEFFRLYDMD</sequence>
<organism evidence="1 2">
    <name type="scientific">Fraxinus pennsylvanica</name>
    <dbReference type="NCBI Taxonomy" id="56036"/>
    <lineage>
        <taxon>Eukaryota</taxon>
        <taxon>Viridiplantae</taxon>
        <taxon>Streptophyta</taxon>
        <taxon>Embryophyta</taxon>
        <taxon>Tracheophyta</taxon>
        <taxon>Spermatophyta</taxon>
        <taxon>Magnoliopsida</taxon>
        <taxon>eudicotyledons</taxon>
        <taxon>Gunneridae</taxon>
        <taxon>Pentapetalae</taxon>
        <taxon>asterids</taxon>
        <taxon>lamiids</taxon>
        <taxon>Lamiales</taxon>
        <taxon>Oleaceae</taxon>
        <taxon>Oleeae</taxon>
        <taxon>Fraxinus</taxon>
    </lineage>
</organism>
<keyword evidence="2" id="KW-1185">Reference proteome</keyword>
<accession>A0AAD2E816</accession>
<evidence type="ECO:0000313" key="2">
    <source>
        <dbReference type="Proteomes" id="UP000834106"/>
    </source>
</evidence>
<gene>
    <name evidence="1" type="ORF">FPE_LOCUS29707</name>
</gene>
<dbReference type="Proteomes" id="UP000834106">
    <property type="component" value="Chromosome 18"/>
</dbReference>
<proteinExistence type="predicted"/>
<name>A0AAD2E816_9LAMI</name>
<protein>
    <submittedName>
        <fullName evidence="1">Uncharacterized protein</fullName>
    </submittedName>
</protein>